<keyword evidence="4" id="KW-0648">Protein biosynthesis</keyword>
<dbReference type="InterPro" id="IPR016024">
    <property type="entry name" value="ARM-type_fold"/>
</dbReference>
<dbReference type="AlphaFoldDB" id="A0A8H3TTY4"/>
<dbReference type="Proteomes" id="UP000620104">
    <property type="component" value="Unassembled WGS sequence"/>
</dbReference>
<evidence type="ECO:0000256" key="3">
    <source>
        <dbReference type="ARBA" id="ARBA00022741"/>
    </source>
</evidence>
<evidence type="ECO:0000256" key="2">
    <source>
        <dbReference type="ARBA" id="ARBA00022540"/>
    </source>
</evidence>
<gene>
    <name evidence="8" type="ORF">NliqN6_3288</name>
</gene>
<evidence type="ECO:0000256" key="4">
    <source>
        <dbReference type="ARBA" id="ARBA00022917"/>
    </source>
</evidence>
<evidence type="ECO:0000313" key="9">
    <source>
        <dbReference type="Proteomes" id="UP000620104"/>
    </source>
</evidence>
<dbReference type="Pfam" id="PF02020">
    <property type="entry name" value="W2"/>
    <property type="match status" value="1"/>
</dbReference>
<feature type="domain" description="W2" evidence="7">
    <location>
        <begin position="260"/>
        <end position="418"/>
    </location>
</feature>
<dbReference type="SMART" id="SM00515">
    <property type="entry name" value="eIF5C"/>
    <property type="match status" value="1"/>
</dbReference>
<evidence type="ECO:0000259" key="7">
    <source>
        <dbReference type="PROSITE" id="PS51363"/>
    </source>
</evidence>
<dbReference type="SUPFAM" id="SSF48371">
    <property type="entry name" value="ARM repeat"/>
    <property type="match status" value="1"/>
</dbReference>
<sequence>MATVNIRRDVDDKFYRYKMPALQTKIEGKGNGIKTVIPNMDDIAKALSRPPTYPTKFFGCELGAQTSFANDRYLVNGAHQADRLRELLDTFIDKFVLCAACKNPETVLIVDPKKEEITRDCKACGEHSAIDMRHKLTTFILKNPPAGSTKSGGKKSKKGGKGGDEASGVKDKYAEAEAMREAQMAGSNIPTIRTDGKATPADEEDEIAKQFKNAPAVSDRAVNDDDWAVDTSADAVAARMKNLAVNVDGFSGGLGDDDDENAGETKYDAFGAWLAENKAGATEAEIVAQAKEMGVWLKPKAATAIAENIWSDNLEEDVKKWDKLLLAFLAPGEKAKKAFLGGFERYVGVTHPELTPLTPKVLMALYQEEVLDDEELLIQWGTHTSKKYVDKDVSKKVRSAAAPFIKWLEEAEDDDDESDDE</sequence>
<dbReference type="Gene3D" id="1.25.40.180">
    <property type="match status" value="1"/>
</dbReference>
<comment type="caution">
    <text evidence="8">The sequence shown here is derived from an EMBL/GenBank/DDBJ whole genome shotgun (WGS) entry which is preliminary data.</text>
</comment>
<dbReference type="PANTHER" id="PTHR23001:SF7">
    <property type="entry name" value="EUKARYOTIC TRANSLATION INITIATION FACTOR 5"/>
    <property type="match status" value="1"/>
</dbReference>
<dbReference type="FunFam" id="3.30.30.170:FF:000002">
    <property type="entry name" value="Eukaryotic translation initiation factor 5"/>
    <property type="match status" value="1"/>
</dbReference>
<dbReference type="Gene3D" id="2.20.25.350">
    <property type="match status" value="1"/>
</dbReference>
<reference evidence="8" key="1">
    <citation type="submission" date="2020-07" db="EMBL/GenBank/DDBJ databases">
        <title>Draft Genome Sequence of a Deep-Sea Yeast, Naganishia (Cryptococcus) liquefaciens strain N6.</title>
        <authorList>
            <person name="Han Y.W."/>
            <person name="Kajitani R."/>
            <person name="Morimoto H."/>
            <person name="Parhat M."/>
            <person name="Tsubouchi H."/>
            <person name="Bakenova O."/>
            <person name="Ogata M."/>
            <person name="Argunhan B."/>
            <person name="Aoki R."/>
            <person name="Kajiwara S."/>
            <person name="Itoh T."/>
            <person name="Iwasaki H."/>
        </authorList>
    </citation>
    <scope>NUCLEOTIDE SEQUENCE</scope>
    <source>
        <strain evidence="8">N6</strain>
    </source>
</reference>
<comment type="similarity">
    <text evidence="1">Belongs to the eIF-2-beta/eIF-5 family.</text>
</comment>
<keyword evidence="3" id="KW-0547">Nucleotide-binding</keyword>
<dbReference type="GO" id="GO:0071074">
    <property type="term" value="F:eukaryotic initiation factor eIF2 binding"/>
    <property type="evidence" value="ECO:0007669"/>
    <property type="project" value="TreeGrafter"/>
</dbReference>
<evidence type="ECO:0000313" key="8">
    <source>
        <dbReference type="EMBL" id="GHJ86886.1"/>
    </source>
</evidence>
<protein>
    <recommendedName>
        <fullName evidence="7">W2 domain-containing protein</fullName>
    </recommendedName>
</protein>
<accession>A0A8H3TTY4</accession>
<feature type="compositionally biased region" description="Basic and acidic residues" evidence="6">
    <location>
        <begin position="161"/>
        <end position="170"/>
    </location>
</feature>
<dbReference type="OrthoDB" id="10250831at2759"/>
<organism evidence="8 9">
    <name type="scientific">Naganishia liquefaciens</name>
    <dbReference type="NCBI Taxonomy" id="104408"/>
    <lineage>
        <taxon>Eukaryota</taxon>
        <taxon>Fungi</taxon>
        <taxon>Dikarya</taxon>
        <taxon>Basidiomycota</taxon>
        <taxon>Agaricomycotina</taxon>
        <taxon>Tremellomycetes</taxon>
        <taxon>Filobasidiales</taxon>
        <taxon>Filobasidiaceae</taxon>
        <taxon>Naganishia</taxon>
    </lineage>
</organism>
<dbReference type="InterPro" id="IPR003307">
    <property type="entry name" value="W2_domain"/>
</dbReference>
<dbReference type="GO" id="GO:0003743">
    <property type="term" value="F:translation initiation factor activity"/>
    <property type="evidence" value="ECO:0007669"/>
    <property type="project" value="UniProtKB-KW"/>
</dbReference>
<dbReference type="InterPro" id="IPR045196">
    <property type="entry name" value="IF2/IF5"/>
</dbReference>
<dbReference type="FunFam" id="2.20.25.350:FF:000001">
    <property type="entry name" value="Eukaryotic translation initiation factor 5"/>
    <property type="match status" value="1"/>
</dbReference>
<dbReference type="GO" id="GO:0001732">
    <property type="term" value="P:formation of cytoplasmic translation initiation complex"/>
    <property type="evidence" value="ECO:0007669"/>
    <property type="project" value="TreeGrafter"/>
</dbReference>
<dbReference type="CDD" id="cd11561">
    <property type="entry name" value="W2_eIF5"/>
    <property type="match status" value="1"/>
</dbReference>
<dbReference type="GO" id="GO:0005829">
    <property type="term" value="C:cytosol"/>
    <property type="evidence" value="ECO:0007669"/>
    <property type="project" value="TreeGrafter"/>
</dbReference>
<evidence type="ECO:0000256" key="6">
    <source>
        <dbReference type="SAM" id="MobiDB-lite"/>
    </source>
</evidence>
<dbReference type="GO" id="GO:0005525">
    <property type="term" value="F:GTP binding"/>
    <property type="evidence" value="ECO:0007669"/>
    <property type="project" value="UniProtKB-KW"/>
</dbReference>
<dbReference type="SMART" id="SM00653">
    <property type="entry name" value="eIF2B_5"/>
    <property type="match status" value="1"/>
</dbReference>
<dbReference type="InterPro" id="IPR016189">
    <property type="entry name" value="Transl_init_fac_IF2/IF5_N"/>
</dbReference>
<dbReference type="GO" id="GO:0005092">
    <property type="term" value="F:GDP-dissociation inhibitor activity"/>
    <property type="evidence" value="ECO:0007669"/>
    <property type="project" value="TreeGrafter"/>
</dbReference>
<evidence type="ECO:0000256" key="5">
    <source>
        <dbReference type="ARBA" id="ARBA00023134"/>
    </source>
</evidence>
<dbReference type="EMBL" id="BLZA01000019">
    <property type="protein sequence ID" value="GHJ86886.1"/>
    <property type="molecule type" value="Genomic_DNA"/>
</dbReference>
<name>A0A8H3TTY4_9TREE</name>
<dbReference type="SUPFAM" id="SSF75689">
    <property type="entry name" value="Zinc-binding domain of translation initiation factor 2 beta"/>
    <property type="match status" value="1"/>
</dbReference>
<dbReference type="PANTHER" id="PTHR23001">
    <property type="entry name" value="EUKARYOTIC TRANSLATION INITIATION FACTOR"/>
    <property type="match status" value="1"/>
</dbReference>
<keyword evidence="9" id="KW-1185">Reference proteome</keyword>
<evidence type="ECO:0000256" key="1">
    <source>
        <dbReference type="ARBA" id="ARBA00010397"/>
    </source>
</evidence>
<dbReference type="Gene3D" id="3.30.30.170">
    <property type="match status" value="1"/>
</dbReference>
<keyword evidence="2" id="KW-0396">Initiation factor</keyword>
<dbReference type="SUPFAM" id="SSF100966">
    <property type="entry name" value="Translation initiation factor 2 beta, aIF2beta, N-terminal domain"/>
    <property type="match status" value="1"/>
</dbReference>
<proteinExistence type="inferred from homology"/>
<keyword evidence="5" id="KW-0342">GTP-binding</keyword>
<dbReference type="Pfam" id="PF01873">
    <property type="entry name" value="eIF-5_eIF-2B"/>
    <property type="match status" value="1"/>
</dbReference>
<dbReference type="PROSITE" id="PS51363">
    <property type="entry name" value="W2"/>
    <property type="match status" value="1"/>
</dbReference>
<feature type="region of interest" description="Disordered" evidence="6">
    <location>
        <begin position="141"/>
        <end position="170"/>
    </location>
</feature>
<dbReference type="InterPro" id="IPR016190">
    <property type="entry name" value="Transl_init_fac_IF2/IF5_Zn-bd"/>
</dbReference>
<dbReference type="InterPro" id="IPR002735">
    <property type="entry name" value="Transl_init_fac_IF2/IF5_dom"/>
</dbReference>